<dbReference type="Proteomes" id="UP000431401">
    <property type="component" value="Unassembled WGS sequence"/>
</dbReference>
<dbReference type="EC" id="6.2.1.3" evidence="3"/>
<evidence type="ECO:0000259" key="1">
    <source>
        <dbReference type="Pfam" id="PF00501"/>
    </source>
</evidence>
<comment type="caution">
    <text evidence="3">The sequence shown here is derived from an EMBL/GenBank/DDBJ whole genome shotgun (WGS) entry which is preliminary data.</text>
</comment>
<dbReference type="EMBL" id="WEGI01000010">
    <property type="protein sequence ID" value="MQY29205.1"/>
    <property type="molecule type" value="Genomic_DNA"/>
</dbReference>
<dbReference type="PANTHER" id="PTHR43767:SF1">
    <property type="entry name" value="NONRIBOSOMAL PEPTIDE SYNTHASE PES1 (EUROFUNG)-RELATED"/>
    <property type="match status" value="1"/>
</dbReference>
<feature type="domain" description="AMP-binding enzyme C-terminal" evidence="2">
    <location>
        <begin position="447"/>
        <end position="469"/>
    </location>
</feature>
<dbReference type="InterPro" id="IPR050237">
    <property type="entry name" value="ATP-dep_AMP-bd_enzyme"/>
</dbReference>
<dbReference type="InterPro" id="IPR025110">
    <property type="entry name" value="AMP-bd_C"/>
</dbReference>
<dbReference type="SUPFAM" id="SSF56801">
    <property type="entry name" value="Acetyl-CoA synthetase-like"/>
    <property type="match status" value="1"/>
</dbReference>
<name>A0A7K0DTV8_9NOCA</name>
<reference evidence="3 4" key="1">
    <citation type="submission" date="2019-10" db="EMBL/GenBank/DDBJ databases">
        <title>Nocardia macrotermitis sp. nov. and Nocardia aurantia sp. nov., isolated from the gut of fungus growing-termite Macrotermes natalensis.</title>
        <authorList>
            <person name="Benndorf R."/>
            <person name="Schwitalla J."/>
            <person name="Martin K."/>
            <person name="De Beer W."/>
            <person name="Kaster A.-K."/>
            <person name="Vollmers J."/>
            <person name="Poulsen M."/>
            <person name="Beemelmanns C."/>
        </authorList>
    </citation>
    <scope>NUCLEOTIDE SEQUENCE [LARGE SCALE GENOMIC DNA]</scope>
    <source>
        <strain evidence="3 4">RB56</strain>
    </source>
</reference>
<keyword evidence="3" id="KW-0436">Ligase</keyword>
<dbReference type="InterPro" id="IPR020845">
    <property type="entry name" value="AMP-binding_CS"/>
</dbReference>
<dbReference type="Pfam" id="PF13193">
    <property type="entry name" value="AMP-binding_C"/>
    <property type="match status" value="1"/>
</dbReference>
<feature type="domain" description="AMP-dependent synthetase/ligase" evidence="1">
    <location>
        <begin position="15"/>
        <end position="392"/>
    </location>
</feature>
<evidence type="ECO:0000259" key="2">
    <source>
        <dbReference type="Pfam" id="PF13193"/>
    </source>
</evidence>
<dbReference type="RefSeq" id="WP_227838240.1">
    <property type="nucleotide sequence ID" value="NZ_WEGI01000010.1"/>
</dbReference>
<sequence>MVEPSHWNFADFWEMVAEELPGAPAQRQGERVFTWAEFDRRADGLAAALLDGRAARDDRVALCLRNSPEYLEVMFAATKIGIPAVNTNYRYRRDELLYLWRNADITAVVFHGAFTEQVGEVRAELPAVRSWIHVDDGTAVCPAWAIPYEQAAGSAAGQTRSRWGRSGEDLFLLYTGGTTGMPKGVMWRQYDIFMQLNSVGPPSYPIEDGIPGMRRFITEPGRTHVSASPMMHGTGLFGGYLTLNDGGCVISLRGHGFDPVELLDTVHGLRVRSLAMVGDAFGRPILETMAREPGRWDISCLGNLLSSGAFLSDAVKAGLLEQCPSLTIVDGFSSSEGFGMGWSISTKDDVATTARFEIGPHAAVLDDELRPVTPGSGVVGRLAVGNRVPLGYYKDEEKSAATFVTVDGVRMALPGDRAIVEADGRIQLLGRDSLCINSAGEKIYTEEVEAVLLGHPDVADALVVGVPDPQ</sequence>
<dbReference type="AlphaFoldDB" id="A0A7K0DTV8"/>
<protein>
    <submittedName>
        <fullName evidence="3">Long-chain-fatty-acid--CoA/3-oxocholest-4-en-26-oate--CoA ligase</fullName>
        <ecNumber evidence="3">6.2.1.3</ecNumber>
    </submittedName>
</protein>
<keyword evidence="4" id="KW-1185">Reference proteome</keyword>
<dbReference type="PANTHER" id="PTHR43767">
    <property type="entry name" value="LONG-CHAIN-FATTY-ACID--COA LIGASE"/>
    <property type="match status" value="1"/>
</dbReference>
<evidence type="ECO:0000313" key="3">
    <source>
        <dbReference type="EMBL" id="MQY29205.1"/>
    </source>
</evidence>
<dbReference type="PROSITE" id="PS00455">
    <property type="entry name" value="AMP_BINDING"/>
    <property type="match status" value="1"/>
</dbReference>
<organism evidence="3 4">
    <name type="scientific">Nocardia aurantia</name>
    <dbReference type="NCBI Taxonomy" id="2585199"/>
    <lineage>
        <taxon>Bacteria</taxon>
        <taxon>Bacillati</taxon>
        <taxon>Actinomycetota</taxon>
        <taxon>Actinomycetes</taxon>
        <taxon>Mycobacteriales</taxon>
        <taxon>Nocardiaceae</taxon>
        <taxon>Nocardia</taxon>
    </lineage>
</organism>
<dbReference type="InterPro" id="IPR045851">
    <property type="entry name" value="AMP-bd_C_sf"/>
</dbReference>
<dbReference type="Pfam" id="PF00501">
    <property type="entry name" value="AMP-binding"/>
    <property type="match status" value="1"/>
</dbReference>
<dbReference type="InterPro" id="IPR042099">
    <property type="entry name" value="ANL_N_sf"/>
</dbReference>
<dbReference type="InterPro" id="IPR000873">
    <property type="entry name" value="AMP-dep_synth/lig_dom"/>
</dbReference>
<dbReference type="Gene3D" id="3.40.50.12780">
    <property type="entry name" value="N-terminal domain of ligase-like"/>
    <property type="match status" value="1"/>
</dbReference>
<proteinExistence type="predicted"/>
<dbReference type="GO" id="GO:0004467">
    <property type="term" value="F:long-chain fatty acid-CoA ligase activity"/>
    <property type="evidence" value="ECO:0007669"/>
    <property type="project" value="UniProtKB-EC"/>
</dbReference>
<evidence type="ECO:0000313" key="4">
    <source>
        <dbReference type="Proteomes" id="UP000431401"/>
    </source>
</evidence>
<accession>A0A7K0DTV8</accession>
<gene>
    <name evidence="3" type="ORF">NRB56_47950</name>
</gene>
<dbReference type="Gene3D" id="3.30.300.30">
    <property type="match status" value="1"/>
</dbReference>